<evidence type="ECO:0000256" key="1">
    <source>
        <dbReference type="SAM" id="MobiDB-lite"/>
    </source>
</evidence>
<accession>A0A699V6J3</accession>
<name>A0A699V6J3_TANCI</name>
<organism evidence="2">
    <name type="scientific">Tanacetum cinerariifolium</name>
    <name type="common">Dalmatian daisy</name>
    <name type="synonym">Chrysanthemum cinerariifolium</name>
    <dbReference type="NCBI Taxonomy" id="118510"/>
    <lineage>
        <taxon>Eukaryota</taxon>
        <taxon>Viridiplantae</taxon>
        <taxon>Streptophyta</taxon>
        <taxon>Embryophyta</taxon>
        <taxon>Tracheophyta</taxon>
        <taxon>Spermatophyta</taxon>
        <taxon>Magnoliopsida</taxon>
        <taxon>eudicotyledons</taxon>
        <taxon>Gunneridae</taxon>
        <taxon>Pentapetalae</taxon>
        <taxon>asterids</taxon>
        <taxon>campanulids</taxon>
        <taxon>Asterales</taxon>
        <taxon>Asteraceae</taxon>
        <taxon>Asteroideae</taxon>
        <taxon>Anthemideae</taxon>
        <taxon>Anthemidinae</taxon>
        <taxon>Tanacetum</taxon>
    </lineage>
</organism>
<feature type="compositionally biased region" description="Basic residues" evidence="1">
    <location>
        <begin position="37"/>
        <end position="55"/>
    </location>
</feature>
<evidence type="ECO:0000313" key="2">
    <source>
        <dbReference type="EMBL" id="GFD27714.1"/>
    </source>
</evidence>
<sequence>LRSRRSRGRGRLPAPRRQRPADAARRCARPYRCPSPHPRRGGPARPPRRHGPARGTHHLRLAHHRPPDCGHLPAASRHCPRLKLGRRPSCTGALPLPRSPASAVAKSCRAKLAASPKVLALCPLLFLFRRTSMMWLSPAVARLLRWLRPVGSACCSQYSRARYPTPPALRWLAKPTRA</sequence>
<proteinExistence type="predicted"/>
<reference evidence="2" key="1">
    <citation type="journal article" date="2019" name="Sci. Rep.">
        <title>Draft genome of Tanacetum cinerariifolium, the natural source of mosquito coil.</title>
        <authorList>
            <person name="Yamashiro T."/>
            <person name="Shiraishi A."/>
            <person name="Satake H."/>
            <person name="Nakayama K."/>
        </authorList>
    </citation>
    <scope>NUCLEOTIDE SEQUENCE</scope>
</reference>
<comment type="caution">
    <text evidence="2">The sequence shown here is derived from an EMBL/GenBank/DDBJ whole genome shotgun (WGS) entry which is preliminary data.</text>
</comment>
<dbReference type="EMBL" id="BKCJ011379226">
    <property type="protein sequence ID" value="GFD27714.1"/>
    <property type="molecule type" value="Genomic_DNA"/>
</dbReference>
<feature type="compositionally biased region" description="Basic residues" evidence="1">
    <location>
        <begin position="1"/>
        <end position="18"/>
    </location>
</feature>
<protein>
    <submittedName>
        <fullName evidence="2">Uncharacterized protein</fullName>
    </submittedName>
</protein>
<feature type="non-terminal residue" evidence="2">
    <location>
        <position position="1"/>
    </location>
</feature>
<feature type="region of interest" description="Disordered" evidence="1">
    <location>
        <begin position="1"/>
        <end position="55"/>
    </location>
</feature>
<dbReference type="AlphaFoldDB" id="A0A699V6J3"/>
<gene>
    <name evidence="2" type="ORF">Tci_899683</name>
</gene>